<comment type="caution">
    <text evidence="2">The sequence shown here is derived from an EMBL/GenBank/DDBJ whole genome shotgun (WGS) entry which is preliminary data.</text>
</comment>
<feature type="signal peptide" evidence="1">
    <location>
        <begin position="1"/>
        <end position="24"/>
    </location>
</feature>
<sequence length="162" mass="17672">MPTPLKMLLKMFAFQSSVFIIALSFNSFSPSAQQASAVGTVRCNLAYKPRTATGFTTCVSYFSGRTTRLNCAPASCDDKLSFPVCYTFPHWSPASRWPPLDGRLVQDSSMKSYEILSNPNFAVVYNGPFPSSNAAPGNNNTRYMCEMKSSNAPTCTKCAAQS</sequence>
<evidence type="ECO:0000313" key="2">
    <source>
        <dbReference type="EMBL" id="MBW0482650.1"/>
    </source>
</evidence>
<dbReference type="AlphaFoldDB" id="A0A9Q3GY06"/>
<protein>
    <recommendedName>
        <fullName evidence="4">Ig-like domain-containing protein</fullName>
    </recommendedName>
</protein>
<reference evidence="2" key="1">
    <citation type="submission" date="2021-03" db="EMBL/GenBank/DDBJ databases">
        <title>Draft genome sequence of rust myrtle Austropuccinia psidii MF-1, a brazilian biotype.</title>
        <authorList>
            <person name="Quecine M.C."/>
            <person name="Pachon D.M.R."/>
            <person name="Bonatelli M.L."/>
            <person name="Correr F.H."/>
            <person name="Franceschini L.M."/>
            <person name="Leite T.F."/>
            <person name="Margarido G.R.A."/>
            <person name="Almeida C.A."/>
            <person name="Ferrarezi J.A."/>
            <person name="Labate C.A."/>
        </authorList>
    </citation>
    <scope>NUCLEOTIDE SEQUENCE</scope>
    <source>
        <strain evidence="2">MF-1</strain>
    </source>
</reference>
<evidence type="ECO:0008006" key="4">
    <source>
        <dbReference type="Google" id="ProtNLM"/>
    </source>
</evidence>
<dbReference type="Proteomes" id="UP000765509">
    <property type="component" value="Unassembled WGS sequence"/>
</dbReference>
<keyword evidence="3" id="KW-1185">Reference proteome</keyword>
<evidence type="ECO:0000313" key="3">
    <source>
        <dbReference type="Proteomes" id="UP000765509"/>
    </source>
</evidence>
<proteinExistence type="predicted"/>
<organism evidence="2 3">
    <name type="scientific">Austropuccinia psidii MF-1</name>
    <dbReference type="NCBI Taxonomy" id="1389203"/>
    <lineage>
        <taxon>Eukaryota</taxon>
        <taxon>Fungi</taxon>
        <taxon>Dikarya</taxon>
        <taxon>Basidiomycota</taxon>
        <taxon>Pucciniomycotina</taxon>
        <taxon>Pucciniomycetes</taxon>
        <taxon>Pucciniales</taxon>
        <taxon>Sphaerophragmiaceae</taxon>
        <taxon>Austropuccinia</taxon>
    </lineage>
</organism>
<keyword evidence="1" id="KW-0732">Signal</keyword>
<name>A0A9Q3GY06_9BASI</name>
<dbReference type="EMBL" id="AVOT02006878">
    <property type="protein sequence ID" value="MBW0482650.1"/>
    <property type="molecule type" value="Genomic_DNA"/>
</dbReference>
<evidence type="ECO:0000256" key="1">
    <source>
        <dbReference type="SAM" id="SignalP"/>
    </source>
</evidence>
<feature type="chain" id="PRO_5040204359" description="Ig-like domain-containing protein" evidence="1">
    <location>
        <begin position="25"/>
        <end position="162"/>
    </location>
</feature>
<accession>A0A9Q3GY06</accession>
<gene>
    <name evidence="2" type="ORF">O181_022365</name>
</gene>